<sequence>MLSNLRICAVGHQTISSVHINNICCYKVRASLKRLKPHVPLGRNYSSLPGLIGNDIKSLHSIINPPIAKIRNIGIMAHIDAGKTTTTERILYYSGYTRSLGDVDDGDTVTDFMAQERERGITIQSAAVTFDWKGYRVNLIDTPGHVDFTLEVERCLRVLDGAVAIFDASVGVEAQTLTVWRQADKHNIPRICFLNKMDKTGASFKYAVESIREKLKAKPLLLQLPIGEAKTFKGVVDVVTKEKLLWNSNSNDGKDFERKPLLEMSDPELLKETTEARNALIEQVADLDDEFADLVLEEFSENFDLLPAEKLQTAIHRVTLAQTAVPVLCGSALKNKGIQPLLDAVTVYLPSPEERNYEFLQWYKDDLCALAFKVLHDKQRGPLVFMRIYSGTIKPQLAIHNVNGNCTERISRLLLPFADQHVEIPSLTAGNIALTVGLKHTATGDTIVSSKSSALAAARRAEREGEKKHRQNNEAERVLLAGVEIPEPVFFCTIEPPSVSKQPDLEHALKCLQREDPSLKVRLDPDSGQTVLCGMGELHIEIIHDRIKREYGLETYLGPLQVAYRETILNSVRATDTLDRTLGDKRHLVTVEVEARPIETSSVTPVIEYAESISEGLLKVSKEAIESGIHSACLQGPLLGSPVQDVAITLYSLTVHPGTSTTMISACVSRCVQKALKKADKQVLEPLMNLEVTVARDYLSPVLADLAQRRGNIQEIQTRQDNKVVIGFVPLADIMGYSTVLRTLTSGSATFALELSTYQAMNSQDQNTLLNRRSGLT</sequence>
<comment type="catalytic activity">
    <reaction evidence="6">
        <text>GTP + H2O = GDP + phosphate + H(+)</text>
        <dbReference type="Rhea" id="RHEA:19669"/>
        <dbReference type="ChEBI" id="CHEBI:15377"/>
        <dbReference type="ChEBI" id="CHEBI:15378"/>
        <dbReference type="ChEBI" id="CHEBI:37565"/>
        <dbReference type="ChEBI" id="CHEBI:43474"/>
        <dbReference type="ChEBI" id="CHEBI:58189"/>
    </reaction>
    <physiologicalReaction direction="left-to-right" evidence="6">
        <dbReference type="Rhea" id="RHEA:19670"/>
    </physiologicalReaction>
</comment>
<evidence type="ECO:0000256" key="6">
    <source>
        <dbReference type="ARBA" id="ARBA00049117"/>
    </source>
</evidence>
<keyword evidence="4 7" id="KW-0496">Mitochondrion</keyword>
<comment type="subcellular location">
    <subcellularLocation>
        <location evidence="7">Mitochondrion</location>
    </subcellularLocation>
</comment>
<keyword evidence="3 7" id="KW-0648">Protein biosynthesis</keyword>
<dbReference type="InterPro" id="IPR035649">
    <property type="entry name" value="EFG_V"/>
</dbReference>
<dbReference type="GeneID" id="105551387"/>
<dbReference type="InterPro" id="IPR020568">
    <property type="entry name" value="Ribosomal_Su5_D2-typ_SF"/>
</dbReference>
<organism evidence="9 10">
    <name type="scientific">Mandrillus leucophaeus</name>
    <name type="common">Drill</name>
    <name type="synonym">Papio leucophaeus</name>
    <dbReference type="NCBI Taxonomy" id="9568"/>
    <lineage>
        <taxon>Eukaryota</taxon>
        <taxon>Metazoa</taxon>
        <taxon>Chordata</taxon>
        <taxon>Craniata</taxon>
        <taxon>Vertebrata</taxon>
        <taxon>Euteleostomi</taxon>
        <taxon>Mammalia</taxon>
        <taxon>Eutheria</taxon>
        <taxon>Euarchontoglires</taxon>
        <taxon>Primates</taxon>
        <taxon>Haplorrhini</taxon>
        <taxon>Catarrhini</taxon>
        <taxon>Cercopithecidae</taxon>
        <taxon>Cercopithecinae</taxon>
        <taxon>Mandrillus</taxon>
    </lineage>
</organism>
<dbReference type="PANTHER" id="PTHR43261:SF1">
    <property type="entry name" value="RIBOSOME-RELEASING FACTOR 2, MITOCHONDRIAL"/>
    <property type="match status" value="1"/>
</dbReference>
<dbReference type="CDD" id="cd03713">
    <property type="entry name" value="EFG_mtEFG_C"/>
    <property type="match status" value="1"/>
</dbReference>
<evidence type="ECO:0000256" key="7">
    <source>
        <dbReference type="HAMAP-Rule" id="MF_03059"/>
    </source>
</evidence>
<dbReference type="CDD" id="cd04092">
    <property type="entry name" value="mtEFG2_II_like"/>
    <property type="match status" value="1"/>
</dbReference>
<reference evidence="9" key="1">
    <citation type="submission" date="2025-08" db="UniProtKB">
        <authorList>
            <consortium name="Ensembl"/>
        </authorList>
    </citation>
    <scope>IDENTIFICATION</scope>
</reference>
<dbReference type="CDD" id="cd16262">
    <property type="entry name" value="EFG_III"/>
    <property type="match status" value="1"/>
</dbReference>
<dbReference type="InterPro" id="IPR009000">
    <property type="entry name" value="Transl_B-barrel_sf"/>
</dbReference>
<proteinExistence type="inferred from homology"/>
<name>A0A2K5ZIV0_MANLE</name>
<dbReference type="InterPro" id="IPR014721">
    <property type="entry name" value="Ribsml_uS5_D2-typ_fold_subgr"/>
</dbReference>
<gene>
    <name evidence="7 9" type="primary">GFM2</name>
    <name evidence="7" type="synonym">EFG2</name>
</gene>
<dbReference type="InterPro" id="IPR053905">
    <property type="entry name" value="EF-G-like_DII"/>
</dbReference>
<dbReference type="Pfam" id="PF00679">
    <property type="entry name" value="EFG_C"/>
    <property type="match status" value="1"/>
</dbReference>
<dbReference type="Pfam" id="PF22042">
    <property type="entry name" value="EF-G_D2"/>
    <property type="match status" value="1"/>
</dbReference>
<dbReference type="GO" id="GO:0005759">
    <property type="term" value="C:mitochondrial matrix"/>
    <property type="evidence" value="ECO:0007669"/>
    <property type="project" value="UniProtKB-ARBA"/>
</dbReference>
<dbReference type="InterPro" id="IPR005225">
    <property type="entry name" value="Small_GTP-bd"/>
</dbReference>
<dbReference type="InterPro" id="IPR000640">
    <property type="entry name" value="EFG_V-like"/>
</dbReference>
<feature type="binding site" evidence="7">
    <location>
        <begin position="195"/>
        <end position="198"/>
    </location>
    <ligand>
        <name>GTP</name>
        <dbReference type="ChEBI" id="CHEBI:37565"/>
    </ligand>
</feature>
<keyword evidence="10" id="KW-1185">Reference proteome</keyword>
<keyword evidence="2" id="KW-0378">Hydrolase</keyword>
<dbReference type="CDD" id="cd01693">
    <property type="entry name" value="mtEFG2_like_IV"/>
    <property type="match status" value="1"/>
</dbReference>
<dbReference type="RefSeq" id="XP_011852003.1">
    <property type="nucleotide sequence ID" value="XM_011996613.1"/>
</dbReference>
<evidence type="ECO:0000313" key="10">
    <source>
        <dbReference type="Proteomes" id="UP000233140"/>
    </source>
</evidence>
<dbReference type="Pfam" id="PF03764">
    <property type="entry name" value="EFG_IV"/>
    <property type="match status" value="1"/>
</dbReference>
<feature type="domain" description="Tr-type G" evidence="8">
    <location>
        <begin position="68"/>
        <end position="353"/>
    </location>
</feature>
<dbReference type="PRINTS" id="PR00315">
    <property type="entry name" value="ELONGATNFCT"/>
</dbReference>
<dbReference type="OMA" id="GPQFTFP"/>
<dbReference type="CTD" id="84340"/>
<evidence type="ECO:0000256" key="5">
    <source>
        <dbReference type="ARBA" id="ARBA00023134"/>
    </source>
</evidence>
<dbReference type="PROSITE" id="PS00301">
    <property type="entry name" value="G_TR_1"/>
    <property type="match status" value="1"/>
</dbReference>
<dbReference type="Gene3D" id="3.30.70.240">
    <property type="match status" value="1"/>
</dbReference>
<keyword evidence="1 7" id="KW-0547">Nucleotide-binding</keyword>
<feature type="binding site" evidence="7">
    <location>
        <begin position="141"/>
        <end position="145"/>
    </location>
    <ligand>
        <name>GTP</name>
        <dbReference type="ChEBI" id="CHEBI:37565"/>
    </ligand>
</feature>
<dbReference type="GO" id="GO:0005525">
    <property type="term" value="F:GTP binding"/>
    <property type="evidence" value="ECO:0007669"/>
    <property type="project" value="UniProtKB-UniRule"/>
</dbReference>
<protein>
    <recommendedName>
        <fullName evidence="7">Ribosome-releasing factor 2, mitochondrial</fullName>
        <shortName evidence="7">RRF2mt</shortName>
    </recommendedName>
    <alternativeName>
        <fullName evidence="7">Elongation factor G 2, mitochondrial</fullName>
        <shortName evidence="7">EF-G2mt</shortName>
        <shortName evidence="7">mEF-G 2</shortName>
    </alternativeName>
</protein>
<dbReference type="InterPro" id="IPR041095">
    <property type="entry name" value="EFG_II"/>
</dbReference>
<dbReference type="FunFam" id="3.30.230.10:FF:000033">
    <property type="entry name" value="Ribosome-releasing factor 2, mitochondrial"/>
    <property type="match status" value="1"/>
</dbReference>
<dbReference type="PANTHER" id="PTHR43261">
    <property type="entry name" value="TRANSLATION ELONGATION FACTOR G-RELATED"/>
    <property type="match status" value="1"/>
</dbReference>
<accession>A0A2K5ZIV0</accession>
<dbReference type="Pfam" id="PF14492">
    <property type="entry name" value="EFG_III"/>
    <property type="match status" value="1"/>
</dbReference>
<dbReference type="SMART" id="SM00838">
    <property type="entry name" value="EFG_C"/>
    <property type="match status" value="1"/>
</dbReference>
<evidence type="ECO:0000256" key="1">
    <source>
        <dbReference type="ARBA" id="ARBA00022741"/>
    </source>
</evidence>
<dbReference type="GeneTree" id="ENSGT00550000074890"/>
<dbReference type="GO" id="GO:0032790">
    <property type="term" value="P:ribosome disassembly"/>
    <property type="evidence" value="ECO:0007669"/>
    <property type="project" value="UniProtKB-UniRule"/>
</dbReference>
<feature type="binding site" evidence="7">
    <location>
        <begin position="77"/>
        <end position="84"/>
    </location>
    <ligand>
        <name>GTP</name>
        <dbReference type="ChEBI" id="CHEBI:37565"/>
    </ligand>
</feature>
<dbReference type="SUPFAM" id="SSF50447">
    <property type="entry name" value="Translation proteins"/>
    <property type="match status" value="1"/>
</dbReference>
<evidence type="ECO:0000259" key="8">
    <source>
        <dbReference type="PROSITE" id="PS51722"/>
    </source>
</evidence>
<dbReference type="Ensembl" id="ENSMLET00000051302.1">
    <property type="protein sequence ID" value="ENSMLEP00000027752.1"/>
    <property type="gene ID" value="ENSMLEG00000038075.1"/>
</dbReference>
<dbReference type="InterPro" id="IPR030851">
    <property type="entry name" value="EFG2"/>
</dbReference>
<dbReference type="InterPro" id="IPR005517">
    <property type="entry name" value="Transl_elong_EFG/EF2_IV"/>
</dbReference>
<dbReference type="Gene3D" id="3.40.50.300">
    <property type="entry name" value="P-loop containing nucleotide triphosphate hydrolases"/>
    <property type="match status" value="1"/>
</dbReference>
<evidence type="ECO:0000256" key="3">
    <source>
        <dbReference type="ARBA" id="ARBA00022917"/>
    </source>
</evidence>
<dbReference type="SMART" id="SM00889">
    <property type="entry name" value="EFG_IV"/>
    <property type="match status" value="1"/>
</dbReference>
<dbReference type="HAMAP" id="MF_03059">
    <property type="entry name" value="mEF_G_2"/>
    <property type="match status" value="1"/>
</dbReference>
<dbReference type="Gene3D" id="3.30.230.10">
    <property type="match status" value="1"/>
</dbReference>
<dbReference type="OrthoDB" id="198619at2759"/>
<dbReference type="SUPFAM" id="SSF54980">
    <property type="entry name" value="EF-G C-terminal domain-like"/>
    <property type="match status" value="2"/>
</dbReference>
<dbReference type="GO" id="GO:0032543">
    <property type="term" value="P:mitochondrial translation"/>
    <property type="evidence" value="ECO:0007669"/>
    <property type="project" value="UniProtKB-UniRule"/>
</dbReference>
<dbReference type="FunFam" id="2.40.30.10:FF:000053">
    <property type="entry name" value="Ribosome-releasing factor 2, mitochondrial"/>
    <property type="match status" value="1"/>
</dbReference>
<dbReference type="FunFam" id="3.40.50.300:FF:000514">
    <property type="entry name" value="Ribosome-releasing factor 2, mitochondrial"/>
    <property type="match status" value="1"/>
</dbReference>
<evidence type="ECO:0000313" key="9">
    <source>
        <dbReference type="Ensembl" id="ENSMLEP00000027752.1"/>
    </source>
</evidence>
<dbReference type="FunFam" id="3.30.70.870:FF:000005">
    <property type="entry name" value="Ribosome-releasing factor 2, mitochondrial"/>
    <property type="match status" value="1"/>
</dbReference>
<dbReference type="FunFam" id="3.30.70.240:FF:000008">
    <property type="entry name" value="Ribosome-releasing factor 2, mitochondrial"/>
    <property type="match status" value="1"/>
</dbReference>
<dbReference type="CDD" id="cd01886">
    <property type="entry name" value="EF-G"/>
    <property type="match status" value="1"/>
</dbReference>
<dbReference type="InterPro" id="IPR027417">
    <property type="entry name" value="P-loop_NTPase"/>
</dbReference>
<dbReference type="InterPro" id="IPR009022">
    <property type="entry name" value="EFG_III"/>
</dbReference>
<dbReference type="InterPro" id="IPR031157">
    <property type="entry name" value="G_TR_CS"/>
</dbReference>
<dbReference type="Gene3D" id="2.40.30.10">
    <property type="entry name" value="Translation factors"/>
    <property type="match status" value="1"/>
</dbReference>
<evidence type="ECO:0000256" key="2">
    <source>
        <dbReference type="ARBA" id="ARBA00022801"/>
    </source>
</evidence>
<dbReference type="Proteomes" id="UP000233140">
    <property type="component" value="Unassembled WGS sequence"/>
</dbReference>
<keyword evidence="5 7" id="KW-0342">GTP-binding</keyword>
<evidence type="ECO:0000256" key="4">
    <source>
        <dbReference type="ARBA" id="ARBA00023128"/>
    </source>
</evidence>
<dbReference type="SUPFAM" id="SSF54211">
    <property type="entry name" value="Ribosomal protein S5 domain 2-like"/>
    <property type="match status" value="1"/>
</dbReference>
<dbReference type="InterPro" id="IPR000795">
    <property type="entry name" value="T_Tr_GTP-bd_dom"/>
</dbReference>
<dbReference type="STRING" id="9568.ENSMLEP00000027752"/>
<dbReference type="GO" id="GO:0003924">
    <property type="term" value="F:GTPase activity"/>
    <property type="evidence" value="ECO:0007669"/>
    <property type="project" value="UniProtKB-UniRule"/>
</dbReference>
<dbReference type="Gene3D" id="3.30.70.870">
    <property type="entry name" value="Elongation Factor G (Translational Gtpase), domain 3"/>
    <property type="match status" value="1"/>
</dbReference>
<dbReference type="AlphaFoldDB" id="A0A2K5ZIV0"/>
<dbReference type="PROSITE" id="PS51722">
    <property type="entry name" value="G_TR_2"/>
    <property type="match status" value="1"/>
</dbReference>
<dbReference type="SUPFAM" id="SSF52540">
    <property type="entry name" value="P-loop containing nucleoside triphosphate hydrolases"/>
    <property type="match status" value="1"/>
</dbReference>
<reference evidence="9" key="2">
    <citation type="submission" date="2025-09" db="UniProtKB">
        <authorList>
            <consortium name="Ensembl"/>
        </authorList>
    </citation>
    <scope>IDENTIFICATION</scope>
</reference>
<dbReference type="Pfam" id="PF00009">
    <property type="entry name" value="GTP_EFTU"/>
    <property type="match status" value="1"/>
</dbReference>
<dbReference type="RefSeq" id="XP_011851996.1">
    <property type="nucleotide sequence ID" value="XM_011996606.1"/>
</dbReference>
<dbReference type="NCBIfam" id="TIGR00231">
    <property type="entry name" value="small_GTP"/>
    <property type="match status" value="1"/>
</dbReference>
<comment type="function">
    <text evidence="7">Mitochondrial GTPase that mediates the disassembly of ribosomes from messenger RNA at the termination of mitochondrial protein biosynthesis. Acts in collaboration with MRRF. GTP hydrolysis follows the ribosome disassembly and probably occurs on the ribosome large subunit. Not involved in the GTP-dependent ribosomal translocation step during translation elongation.</text>
</comment>
<dbReference type="KEGG" id="mleu:105551387"/>
<comment type="similarity">
    <text evidence="7">Belongs to the TRAFAC class translation factor GTPase superfamily. Classic translation factor GTPase family. EF-G/EF-2 subfamily.</text>
</comment>
<dbReference type="InterPro" id="IPR035647">
    <property type="entry name" value="EFG_III/V"/>
</dbReference>